<dbReference type="GO" id="GO:0043161">
    <property type="term" value="P:proteasome-mediated ubiquitin-dependent protein catabolic process"/>
    <property type="evidence" value="ECO:0007669"/>
    <property type="project" value="TreeGrafter"/>
</dbReference>
<evidence type="ECO:0000259" key="8">
    <source>
        <dbReference type="PROSITE" id="PS50237"/>
    </source>
</evidence>
<dbReference type="InterPro" id="IPR000569">
    <property type="entry name" value="HECT_dom"/>
</dbReference>
<dbReference type="SUPFAM" id="SSF48371">
    <property type="entry name" value="ARM repeat"/>
    <property type="match status" value="1"/>
</dbReference>
<keyword evidence="5 6" id="KW-0833">Ubl conjugation pathway</keyword>
<gene>
    <name evidence="9" type="ORF">LAFE_0H13652G</name>
</gene>
<evidence type="ECO:0000313" key="10">
    <source>
        <dbReference type="Proteomes" id="UP000190831"/>
    </source>
</evidence>
<dbReference type="Pfam" id="PF00632">
    <property type="entry name" value="HECT"/>
    <property type="match status" value="1"/>
</dbReference>
<feature type="region of interest" description="Disordered" evidence="7">
    <location>
        <begin position="607"/>
        <end position="634"/>
    </location>
</feature>
<evidence type="ECO:0000256" key="3">
    <source>
        <dbReference type="ARBA" id="ARBA00012485"/>
    </source>
</evidence>
<evidence type="ECO:0000256" key="6">
    <source>
        <dbReference type="PROSITE-ProRule" id="PRU00104"/>
    </source>
</evidence>
<reference evidence="9 10" key="1">
    <citation type="submission" date="2016-03" db="EMBL/GenBank/DDBJ databases">
        <authorList>
            <person name="Devillers H."/>
        </authorList>
    </citation>
    <scope>NUCLEOTIDE SEQUENCE [LARGE SCALE GENOMIC DNA]</scope>
    <source>
        <strain evidence="9">CBS 6772</strain>
    </source>
</reference>
<feature type="active site" description="Glycyl thioester intermediate" evidence="6">
    <location>
        <position position="1399"/>
    </location>
</feature>
<dbReference type="Pfam" id="PF25579">
    <property type="entry name" value="TPR_TRIP12_N"/>
    <property type="match status" value="1"/>
</dbReference>
<dbReference type="InterPro" id="IPR057948">
    <property type="entry name" value="TPR_TRIP12_N"/>
</dbReference>
<evidence type="ECO:0000256" key="4">
    <source>
        <dbReference type="ARBA" id="ARBA00022679"/>
    </source>
</evidence>
<sequence length="1432" mass="162763">MPRAKRRDSIERGYDEEGDFLIEEDQEDRFDEEVGSSDGHNEYSFPEEDEEEYDEDHFPFDEDGEREFENSNEYPNDDSADIEDEIGHRRGFEGRRPNSLQELLGSLAQSMESERQRINPDHSESTRRVNLADVFPEMFGVMGGPVRSQNPNSRILRLVQNVSNAQEDPYIAMESLREISEQLLMMNPLTAERIIPQDELLKAIVQILSSPFLQGELDLQLISCRCLYNFFEVNPDVITAAVEKDIIPALQDKLTEISYIDLAEQVLETLEFISRLHGAEILKSGGLNACLQYLDFFTTHAQRKAVTIASNSCARIRVTDFDNIQKVFPSLKEVFISGTDHIILGKVLNAFYGICGGLSKEGRMLETIFDFDLIERFMQLIRSPETSLEGKLKSLDILSQIAATSCSLSKQIIVSGKVMNMLNGCLNEYKKSSDSPLHETLMFVPKPLLTSISRFVVLLLPAEEEQVLSIDARKNVDLSDIDDHLTLLVKEISPVLVDFFTNTVDFDIRRYVLIAFARISTSLRSSNVSNIDKNVIGMIASSLTQNKYIFENSNCHDMKAGALLLGILSLTCSLVAKYATEFLLAFKREGIFDLLKSLSESLVNSEEINDNSNDSSIYEDDDTQTHDASNSDDDYEMEFDDMDIPDQVKPKKLTFNIFKKLRLNYLITEITAYINSLSQLSQGGESAMDELRDIDDLVLELQSMKHLPDSFEEWFQLWQKVRLSIFRPHFNISSFEFISTGLAKAMANLIPSTTLRSNVYQSSLVMAFGDKLADFVQILQSALTRLESFEIVECGLQGDEGRAGSLGKQMKIKLEYVGDLKEDKVPVNIQSIVVAIHCIASFKSLNDFLKHRIIQSQFLNSLLPGLSHANISQEDLQNWRFEFFISEKPVKSAATVFGTVFNEYVKDGRDTSEIWNDIQTIKYRKVEKVQDDTSVTDLYPLIAYETRQWNPADEIMKLLGCAKHSSLRDENFVNAKLSAKLSRQLEEPLVVAGGALPTWTLYVTRNFPFLFPFETRMFFLQSTSFGYGRLIQLWRNRTNSDKNAALDSSLQQLGRPTRHKLRISRKTIFLSALKIINKYGSTPNILEIEYQDEVGTGLGPTLEFYAVVSKEFARKSLGMWRHENCDSHDQKEFVDTSLFPAPILASKDEDRIVELFKHLGNFVSRSMLDNRILDFRFNRAFFEITHSVCRGGTLDLDDPKLLLGLLSLVDNQIAKSLGYLLDQQEQEDFQTMCLTFTLPGYDIELVENGREVIVDSSNVQEYIKKVIDQMLVTGIERQVKSFIEGFSRAFPYSSLLILTPEELTRLFGQVEEDWSTETLYSCMNADHGYTMDSPSVNDLILVMTTFSLEERRLFLQFLTGSPKLPIGGFKSLNPRLTVVLKHPEEGQKPDEYLPSVMTCANYLKLPKYSNKEILRSRISQAMNEGSGAFLLS</sequence>
<dbReference type="Gene3D" id="1.25.10.10">
    <property type="entry name" value="Leucine-rich Repeat Variant"/>
    <property type="match status" value="1"/>
</dbReference>
<protein>
    <recommendedName>
        <fullName evidence="3">HECT-type E3 ubiquitin transferase</fullName>
        <ecNumber evidence="3">2.3.2.26</ecNumber>
    </recommendedName>
</protein>
<name>A0A1G4MKQ2_LACFM</name>
<dbReference type="PANTHER" id="PTHR45670">
    <property type="entry name" value="E3 UBIQUITIN-PROTEIN LIGASE TRIP12"/>
    <property type="match status" value="1"/>
</dbReference>
<dbReference type="GO" id="GO:0016607">
    <property type="term" value="C:nuclear speck"/>
    <property type="evidence" value="ECO:0007669"/>
    <property type="project" value="TreeGrafter"/>
</dbReference>
<dbReference type="PANTHER" id="PTHR45670:SF1">
    <property type="entry name" value="E3 UBIQUITIN-PROTEIN LIGASE HECTD1"/>
    <property type="match status" value="1"/>
</dbReference>
<dbReference type="InterPro" id="IPR045322">
    <property type="entry name" value="HECTD1/TRIP12-like"/>
</dbReference>
<keyword evidence="4" id="KW-0808">Transferase</keyword>
<accession>A0A1G4MKQ2</accession>
<comment type="similarity">
    <text evidence="2">Belongs to the UPL family. K-HECT subfamily.</text>
</comment>
<dbReference type="PROSITE" id="PS50237">
    <property type="entry name" value="HECT"/>
    <property type="match status" value="1"/>
</dbReference>
<evidence type="ECO:0000256" key="1">
    <source>
        <dbReference type="ARBA" id="ARBA00000885"/>
    </source>
</evidence>
<proteinExistence type="inferred from homology"/>
<feature type="region of interest" description="Disordered" evidence="7">
    <location>
        <begin position="1"/>
        <end position="82"/>
    </location>
</feature>
<dbReference type="EMBL" id="LT598491">
    <property type="protein sequence ID" value="SCW04444.1"/>
    <property type="molecule type" value="Genomic_DNA"/>
</dbReference>
<dbReference type="Gene3D" id="3.30.2160.10">
    <property type="entry name" value="Hect, E3 ligase catalytic domain"/>
    <property type="match status" value="1"/>
</dbReference>
<evidence type="ECO:0000256" key="5">
    <source>
        <dbReference type="ARBA" id="ARBA00022786"/>
    </source>
</evidence>
<dbReference type="OMA" id="FFTIHAQ"/>
<dbReference type="EC" id="2.3.2.26" evidence="3"/>
<organism evidence="9 10">
    <name type="scientific">Lachancea fermentati</name>
    <name type="common">Zygosaccharomyces fermentati</name>
    <dbReference type="NCBI Taxonomy" id="4955"/>
    <lineage>
        <taxon>Eukaryota</taxon>
        <taxon>Fungi</taxon>
        <taxon>Dikarya</taxon>
        <taxon>Ascomycota</taxon>
        <taxon>Saccharomycotina</taxon>
        <taxon>Saccharomycetes</taxon>
        <taxon>Saccharomycetales</taxon>
        <taxon>Saccharomycetaceae</taxon>
        <taxon>Lachancea</taxon>
    </lineage>
</organism>
<evidence type="ECO:0000256" key="2">
    <source>
        <dbReference type="ARBA" id="ARBA00006331"/>
    </source>
</evidence>
<feature type="compositionally biased region" description="Acidic residues" evidence="7">
    <location>
        <begin position="16"/>
        <end position="35"/>
    </location>
</feature>
<dbReference type="Gene3D" id="3.90.1750.10">
    <property type="entry name" value="Hect, E3 ligase catalytic domains"/>
    <property type="match status" value="1"/>
</dbReference>
<feature type="compositionally biased region" description="Acidic residues" evidence="7">
    <location>
        <begin position="45"/>
        <end position="66"/>
    </location>
</feature>
<dbReference type="SUPFAM" id="SSF56204">
    <property type="entry name" value="Hect, E3 ligase catalytic domain"/>
    <property type="match status" value="1"/>
</dbReference>
<dbReference type="InterPro" id="IPR011989">
    <property type="entry name" value="ARM-like"/>
</dbReference>
<comment type="catalytic activity">
    <reaction evidence="1">
        <text>S-ubiquitinyl-[E2 ubiquitin-conjugating enzyme]-L-cysteine + [acceptor protein]-L-lysine = [E2 ubiquitin-conjugating enzyme]-L-cysteine + N(6)-ubiquitinyl-[acceptor protein]-L-lysine.</text>
        <dbReference type="EC" id="2.3.2.26"/>
    </reaction>
</comment>
<feature type="compositionally biased region" description="Low complexity" evidence="7">
    <location>
        <begin position="607"/>
        <end position="616"/>
    </location>
</feature>
<dbReference type="OrthoDB" id="423283at2759"/>
<evidence type="ECO:0000313" key="9">
    <source>
        <dbReference type="EMBL" id="SCW04444.1"/>
    </source>
</evidence>
<dbReference type="GO" id="GO:0061630">
    <property type="term" value="F:ubiquitin protein ligase activity"/>
    <property type="evidence" value="ECO:0007669"/>
    <property type="project" value="UniProtKB-EC"/>
</dbReference>
<feature type="domain" description="HECT" evidence="8">
    <location>
        <begin position="1099"/>
        <end position="1432"/>
    </location>
</feature>
<dbReference type="SMART" id="SM00119">
    <property type="entry name" value="HECTc"/>
    <property type="match status" value="1"/>
</dbReference>
<evidence type="ECO:0000256" key="7">
    <source>
        <dbReference type="SAM" id="MobiDB-lite"/>
    </source>
</evidence>
<keyword evidence="10" id="KW-1185">Reference proteome</keyword>
<dbReference type="Gene3D" id="3.30.2410.10">
    <property type="entry name" value="Hect, E3 ligase catalytic domain"/>
    <property type="match status" value="1"/>
</dbReference>
<dbReference type="Proteomes" id="UP000190831">
    <property type="component" value="Chromosome H"/>
</dbReference>
<dbReference type="InterPro" id="IPR035983">
    <property type="entry name" value="Hect_E3_ubiquitin_ligase"/>
</dbReference>
<dbReference type="STRING" id="4955.A0A1G4MKQ2"/>
<dbReference type="GO" id="GO:0000209">
    <property type="term" value="P:protein polyubiquitination"/>
    <property type="evidence" value="ECO:0007669"/>
    <property type="project" value="TreeGrafter"/>
</dbReference>
<dbReference type="InterPro" id="IPR016024">
    <property type="entry name" value="ARM-type_fold"/>
</dbReference>